<sequence>MVREMLMEVLSESILKTSKNKKLEILLLIPASIDIEALLQHGFSQTANLHASPTIRLTIDQRKTRQEGGNGCHPDNTKHNLSMIIARSILELQSRMKNDRANIRKDLDKIDKLNCTSSIHLMLKPSNTTTDKESEKLSINRIPYAPELFLR</sequence>
<name>A7EXA5_SCLS1</name>
<dbReference type="RefSeq" id="XP_001589331.1">
    <property type="nucleotide sequence ID" value="XM_001589281.1"/>
</dbReference>
<accession>A7EXA5</accession>
<reference evidence="2" key="1">
    <citation type="journal article" date="2011" name="PLoS Genet.">
        <title>Genomic analysis of the necrotrophic fungal pathogens Sclerotinia sclerotiorum and Botrytis cinerea.</title>
        <authorList>
            <person name="Amselem J."/>
            <person name="Cuomo C.A."/>
            <person name="van Kan J.A."/>
            <person name="Viaud M."/>
            <person name="Benito E.P."/>
            <person name="Couloux A."/>
            <person name="Coutinho P.M."/>
            <person name="de Vries R.P."/>
            <person name="Dyer P.S."/>
            <person name="Fillinger S."/>
            <person name="Fournier E."/>
            <person name="Gout L."/>
            <person name="Hahn M."/>
            <person name="Kohn L."/>
            <person name="Lapalu N."/>
            <person name="Plummer K.M."/>
            <person name="Pradier J.M."/>
            <person name="Quevillon E."/>
            <person name="Sharon A."/>
            <person name="Simon A."/>
            <person name="ten Have A."/>
            <person name="Tudzynski B."/>
            <person name="Tudzynski P."/>
            <person name="Wincker P."/>
            <person name="Andrew M."/>
            <person name="Anthouard V."/>
            <person name="Beever R.E."/>
            <person name="Beffa R."/>
            <person name="Benoit I."/>
            <person name="Bouzid O."/>
            <person name="Brault B."/>
            <person name="Chen Z."/>
            <person name="Choquer M."/>
            <person name="Collemare J."/>
            <person name="Cotton P."/>
            <person name="Danchin E.G."/>
            <person name="Da Silva C."/>
            <person name="Gautier A."/>
            <person name="Giraud C."/>
            <person name="Giraud T."/>
            <person name="Gonzalez C."/>
            <person name="Grossetete S."/>
            <person name="Guldener U."/>
            <person name="Henrissat B."/>
            <person name="Howlett B.J."/>
            <person name="Kodira C."/>
            <person name="Kretschmer M."/>
            <person name="Lappartient A."/>
            <person name="Leroch M."/>
            <person name="Levis C."/>
            <person name="Mauceli E."/>
            <person name="Neuveglise C."/>
            <person name="Oeser B."/>
            <person name="Pearson M."/>
            <person name="Poulain J."/>
            <person name="Poussereau N."/>
            <person name="Quesneville H."/>
            <person name="Rascle C."/>
            <person name="Schumacher J."/>
            <person name="Segurens B."/>
            <person name="Sexton A."/>
            <person name="Silva E."/>
            <person name="Sirven C."/>
            <person name="Soanes D.M."/>
            <person name="Talbot N.J."/>
            <person name="Templeton M."/>
            <person name="Yandava C."/>
            <person name="Yarden O."/>
            <person name="Zeng Q."/>
            <person name="Rollins J.A."/>
            <person name="Lebrun M.H."/>
            <person name="Dickman M."/>
        </authorList>
    </citation>
    <scope>NUCLEOTIDE SEQUENCE [LARGE SCALE GENOMIC DNA]</scope>
    <source>
        <strain evidence="2">ATCC 18683 / 1980 / Ss-1</strain>
    </source>
</reference>
<evidence type="ECO:0000313" key="1">
    <source>
        <dbReference type="EMBL" id="EDN94097.1"/>
    </source>
</evidence>
<protein>
    <submittedName>
        <fullName evidence="1">Uncharacterized protein</fullName>
    </submittedName>
</protein>
<organism evidence="1 2">
    <name type="scientific">Sclerotinia sclerotiorum (strain ATCC 18683 / 1980 / Ss-1)</name>
    <name type="common">White mold</name>
    <name type="synonym">Whetzelinia sclerotiorum</name>
    <dbReference type="NCBI Taxonomy" id="665079"/>
    <lineage>
        <taxon>Eukaryota</taxon>
        <taxon>Fungi</taxon>
        <taxon>Dikarya</taxon>
        <taxon>Ascomycota</taxon>
        <taxon>Pezizomycotina</taxon>
        <taxon>Leotiomycetes</taxon>
        <taxon>Helotiales</taxon>
        <taxon>Sclerotiniaceae</taxon>
        <taxon>Sclerotinia</taxon>
    </lineage>
</organism>
<dbReference type="EMBL" id="CH476634">
    <property type="protein sequence ID" value="EDN94097.1"/>
    <property type="molecule type" value="Genomic_DNA"/>
</dbReference>
<dbReference type="KEGG" id="ssl:SS1G_09966"/>
<dbReference type="GeneID" id="5485199"/>
<dbReference type="AlphaFoldDB" id="A7EXA5"/>
<dbReference type="Proteomes" id="UP000001312">
    <property type="component" value="Unassembled WGS sequence"/>
</dbReference>
<dbReference type="InParanoid" id="A7EXA5"/>
<keyword evidence="2" id="KW-1185">Reference proteome</keyword>
<gene>
    <name evidence="1" type="ORF">SS1G_09966</name>
</gene>
<evidence type="ECO:0000313" key="2">
    <source>
        <dbReference type="Proteomes" id="UP000001312"/>
    </source>
</evidence>
<proteinExistence type="predicted"/>